<evidence type="ECO:0000259" key="8">
    <source>
        <dbReference type="Pfam" id="PF07731"/>
    </source>
</evidence>
<dbReference type="CDD" id="cd04206">
    <property type="entry name" value="CuRO_1_LCC_like"/>
    <property type="match status" value="1"/>
</dbReference>
<feature type="domain" description="Plastocyanin-like" evidence="8">
    <location>
        <begin position="531"/>
        <end position="674"/>
    </location>
</feature>
<dbReference type="SUPFAM" id="SSF49503">
    <property type="entry name" value="Cupredoxins"/>
    <property type="match status" value="3"/>
</dbReference>
<evidence type="ECO:0000256" key="2">
    <source>
        <dbReference type="ARBA" id="ARBA00022723"/>
    </source>
</evidence>
<dbReference type="CDD" id="cd04205">
    <property type="entry name" value="CuRO_2_LCC_like"/>
    <property type="match status" value="1"/>
</dbReference>
<evidence type="ECO:0000259" key="9">
    <source>
        <dbReference type="Pfam" id="PF07732"/>
    </source>
</evidence>
<dbReference type="InterPro" id="IPR011707">
    <property type="entry name" value="Cu-oxidase-like_N"/>
</dbReference>
<dbReference type="InterPro" id="IPR045087">
    <property type="entry name" value="Cu-oxidase_fam"/>
</dbReference>
<sequence>MRKHSLIPLYITALITLTQAKLHHYEFNITSTYLNPDCHSQGYSVPLVNGQFPGPAIHVNQGDEVEILVRNLVQTHNTSIHYHGIRQIGTVEADGVPGITQHPILPNNTYLHKFKVHDQAGTYFYHAHVGLQDDSVKGAFIVYESDQANPASQRAELQAGPYKYKKDLILQMSEWWHDDLKNREDYYLSDQFRFDHGADSILINGRTVFDLNATGLSEKNCQGYTTFDVEPNTAYRLRIIGATTFRTLAIGVKDHNMTLIEIDGELTHPYNTSYLEVAPGQRYSALLQTGDHPPGTTFAIGTSYVWRQRGHGITENGFGYIRYTAPSEKTTSHPKDTNLFKPIHRLDQHASEPHSLKPRAEWLGDYFAHGHPSDCEDQEIVVEVIHVEDTEAAPIVRVDAALPKKATTEAPNPRAGDDKKAQGGPKGAQGNKGTSGGQGRGGQGESAQGRQGGGGGGGRPPKQEKSYVDLPAFPKIDQPDWFYHNVRPLAPRSPILDHKNVRTIELSTSYMKMPDNTTRYMVNNRIMSQSSVPRLLNYDASKQTKMAANLEYNPHLDTYPIKANETIDLVFQNTVNPIGGCLIHPWHTHGHSHYLIASGEGKYEHARDKDIRNFKFPIFRDTTNAYPSLPTNDTDGCGWTKVRLIADNPGFWAVHCHITTHMLQGKMIVLEEAPELIQKYQRYKK</sequence>
<accession>A0A0C9M3Y7</accession>
<dbReference type="InterPro" id="IPR001117">
    <property type="entry name" value="Cu-oxidase_2nd"/>
</dbReference>
<dbReference type="Pfam" id="PF00394">
    <property type="entry name" value="Cu-oxidase"/>
    <property type="match status" value="1"/>
</dbReference>
<feature type="compositionally biased region" description="Gly residues" evidence="5">
    <location>
        <begin position="433"/>
        <end position="459"/>
    </location>
</feature>
<evidence type="ECO:0000256" key="6">
    <source>
        <dbReference type="SAM" id="SignalP"/>
    </source>
</evidence>
<dbReference type="GO" id="GO:0005507">
    <property type="term" value="F:copper ion binding"/>
    <property type="evidence" value="ECO:0007669"/>
    <property type="project" value="InterPro"/>
</dbReference>
<reference evidence="10" key="1">
    <citation type="submission" date="2014-09" db="EMBL/GenBank/DDBJ databases">
        <title>Draft genome sequence of an oleaginous Mucoromycotina fungus Mucor ambiguus NBRC6742.</title>
        <authorList>
            <person name="Takeda I."/>
            <person name="Yamane N."/>
            <person name="Morita T."/>
            <person name="Tamano K."/>
            <person name="Machida M."/>
            <person name="Baker S."/>
            <person name="Koike H."/>
        </authorList>
    </citation>
    <scope>NUCLEOTIDE SEQUENCE</scope>
    <source>
        <strain evidence="10">NBRC 6742</strain>
    </source>
</reference>
<feature type="signal peptide" evidence="6">
    <location>
        <begin position="1"/>
        <end position="20"/>
    </location>
</feature>
<name>A0A0C9M3Y7_9FUNG</name>
<feature type="domain" description="Plastocyanin-like" evidence="7">
    <location>
        <begin position="167"/>
        <end position="324"/>
    </location>
</feature>
<feature type="domain" description="Plastocyanin-like" evidence="9">
    <location>
        <begin position="29"/>
        <end position="145"/>
    </location>
</feature>
<evidence type="ECO:0000313" key="11">
    <source>
        <dbReference type="Proteomes" id="UP000053815"/>
    </source>
</evidence>
<dbReference type="InterPro" id="IPR008972">
    <property type="entry name" value="Cupredoxin"/>
</dbReference>
<dbReference type="Proteomes" id="UP000053815">
    <property type="component" value="Unassembled WGS sequence"/>
</dbReference>
<feature type="chain" id="PRO_5002199312" description="Multicopper oxidase" evidence="6">
    <location>
        <begin position="21"/>
        <end position="685"/>
    </location>
</feature>
<evidence type="ECO:0000256" key="1">
    <source>
        <dbReference type="ARBA" id="ARBA00010609"/>
    </source>
</evidence>
<dbReference type="PANTHER" id="PTHR11709">
    <property type="entry name" value="MULTI-COPPER OXIDASE"/>
    <property type="match status" value="1"/>
</dbReference>
<evidence type="ECO:0000313" key="10">
    <source>
        <dbReference type="EMBL" id="GAN03781.1"/>
    </source>
</evidence>
<protein>
    <recommendedName>
        <fullName evidence="12">Multicopper oxidase</fullName>
    </recommendedName>
</protein>
<dbReference type="AlphaFoldDB" id="A0A0C9M3Y7"/>
<evidence type="ECO:0000256" key="4">
    <source>
        <dbReference type="ARBA" id="ARBA00023008"/>
    </source>
</evidence>
<keyword evidence="4" id="KW-0186">Copper</keyword>
<dbReference type="PANTHER" id="PTHR11709:SF394">
    <property type="entry name" value="FI03373P-RELATED"/>
    <property type="match status" value="1"/>
</dbReference>
<keyword evidence="6" id="KW-0732">Signal</keyword>
<dbReference type="InterPro" id="IPR011706">
    <property type="entry name" value="Cu-oxidase_C"/>
</dbReference>
<keyword evidence="2" id="KW-0479">Metal-binding</keyword>
<dbReference type="Gene3D" id="2.60.40.420">
    <property type="entry name" value="Cupredoxins - blue copper proteins"/>
    <property type="match status" value="3"/>
</dbReference>
<comment type="similarity">
    <text evidence="1">Belongs to the multicopper oxidase family.</text>
</comment>
<proteinExistence type="inferred from homology"/>
<dbReference type="OrthoDB" id="2121828at2759"/>
<evidence type="ECO:0008006" key="12">
    <source>
        <dbReference type="Google" id="ProtNLM"/>
    </source>
</evidence>
<dbReference type="STRING" id="91626.A0A0C9M3Y7"/>
<gene>
    <name evidence="10" type="ORF">MAM1_0048c03236</name>
</gene>
<keyword evidence="3" id="KW-0560">Oxidoreductase</keyword>
<keyword evidence="11" id="KW-1185">Reference proteome</keyword>
<evidence type="ECO:0000259" key="7">
    <source>
        <dbReference type="Pfam" id="PF00394"/>
    </source>
</evidence>
<dbReference type="Pfam" id="PF07731">
    <property type="entry name" value="Cu-oxidase_2"/>
    <property type="match status" value="1"/>
</dbReference>
<evidence type="ECO:0000256" key="5">
    <source>
        <dbReference type="SAM" id="MobiDB-lite"/>
    </source>
</evidence>
<organism evidence="10">
    <name type="scientific">Mucor ambiguus</name>
    <dbReference type="NCBI Taxonomy" id="91626"/>
    <lineage>
        <taxon>Eukaryota</taxon>
        <taxon>Fungi</taxon>
        <taxon>Fungi incertae sedis</taxon>
        <taxon>Mucoromycota</taxon>
        <taxon>Mucoromycotina</taxon>
        <taxon>Mucoromycetes</taxon>
        <taxon>Mucorales</taxon>
        <taxon>Mucorineae</taxon>
        <taxon>Mucoraceae</taxon>
        <taxon>Mucor</taxon>
    </lineage>
</organism>
<dbReference type="Pfam" id="PF07732">
    <property type="entry name" value="Cu-oxidase_3"/>
    <property type="match status" value="1"/>
</dbReference>
<feature type="region of interest" description="Disordered" evidence="5">
    <location>
        <begin position="403"/>
        <end position="466"/>
    </location>
</feature>
<evidence type="ECO:0000256" key="3">
    <source>
        <dbReference type="ARBA" id="ARBA00023002"/>
    </source>
</evidence>
<dbReference type="GO" id="GO:0016491">
    <property type="term" value="F:oxidoreductase activity"/>
    <property type="evidence" value="ECO:0007669"/>
    <property type="project" value="UniProtKB-KW"/>
</dbReference>
<dbReference type="EMBL" id="DF836337">
    <property type="protein sequence ID" value="GAN03781.1"/>
    <property type="molecule type" value="Genomic_DNA"/>
</dbReference>